<proteinExistence type="predicted"/>
<evidence type="ECO:0000256" key="1">
    <source>
        <dbReference type="SAM" id="MobiDB-lite"/>
    </source>
</evidence>
<comment type="caution">
    <text evidence="2">The sequence shown here is derived from an EMBL/GenBank/DDBJ whole genome shotgun (WGS) entry which is preliminary data.</text>
</comment>
<organism evidence="2 3">
    <name type="scientific">Trichonephila clavata</name>
    <name type="common">Joro spider</name>
    <name type="synonym">Nephila clavata</name>
    <dbReference type="NCBI Taxonomy" id="2740835"/>
    <lineage>
        <taxon>Eukaryota</taxon>
        <taxon>Metazoa</taxon>
        <taxon>Ecdysozoa</taxon>
        <taxon>Arthropoda</taxon>
        <taxon>Chelicerata</taxon>
        <taxon>Arachnida</taxon>
        <taxon>Araneae</taxon>
        <taxon>Araneomorphae</taxon>
        <taxon>Entelegynae</taxon>
        <taxon>Araneoidea</taxon>
        <taxon>Nephilidae</taxon>
        <taxon>Trichonephila</taxon>
    </lineage>
</organism>
<name>A0A8X6HK34_TRICU</name>
<evidence type="ECO:0000313" key="3">
    <source>
        <dbReference type="Proteomes" id="UP000887116"/>
    </source>
</evidence>
<sequence length="119" mass="12890">MREAAMAKAEAEKQAPAPAVLIPRPVALQATPAPAPPPKPAPTTQARKPLTQSTADINKPTTPAPQTSNFAETIQQMRYHKVTELFQVLRQIIQIVKSENTLADQAMQVAAFLQLDIAL</sequence>
<feature type="compositionally biased region" description="Basic and acidic residues" evidence="1">
    <location>
        <begin position="1"/>
        <end position="13"/>
    </location>
</feature>
<dbReference type="EMBL" id="BMAO01028494">
    <property type="protein sequence ID" value="GFR25109.1"/>
    <property type="molecule type" value="Genomic_DNA"/>
</dbReference>
<keyword evidence="3" id="KW-1185">Reference proteome</keyword>
<feature type="region of interest" description="Disordered" evidence="1">
    <location>
        <begin position="1"/>
        <end position="70"/>
    </location>
</feature>
<gene>
    <name evidence="2" type="ORF">TNCT_624921</name>
</gene>
<accession>A0A8X6HK34</accession>
<protein>
    <submittedName>
        <fullName evidence="2">Uncharacterized protein</fullName>
    </submittedName>
</protein>
<reference evidence="2" key="1">
    <citation type="submission" date="2020-07" db="EMBL/GenBank/DDBJ databases">
        <title>Multicomponent nature underlies the extraordinary mechanical properties of spider dragline silk.</title>
        <authorList>
            <person name="Kono N."/>
            <person name="Nakamura H."/>
            <person name="Mori M."/>
            <person name="Yoshida Y."/>
            <person name="Ohtoshi R."/>
            <person name="Malay A.D."/>
            <person name="Moran D.A.P."/>
            <person name="Tomita M."/>
            <person name="Numata K."/>
            <person name="Arakawa K."/>
        </authorList>
    </citation>
    <scope>NUCLEOTIDE SEQUENCE</scope>
</reference>
<dbReference type="Proteomes" id="UP000887116">
    <property type="component" value="Unassembled WGS sequence"/>
</dbReference>
<feature type="compositionally biased region" description="Polar residues" evidence="1">
    <location>
        <begin position="50"/>
        <end position="70"/>
    </location>
</feature>
<dbReference type="AlphaFoldDB" id="A0A8X6HK34"/>
<evidence type="ECO:0000313" key="2">
    <source>
        <dbReference type="EMBL" id="GFR25109.1"/>
    </source>
</evidence>